<evidence type="ECO:0000313" key="9">
    <source>
        <dbReference type="Proteomes" id="UP000593567"/>
    </source>
</evidence>
<accession>A0A7J7KIQ3</accession>
<comment type="caution">
    <text evidence="8">The sequence shown here is derived from an EMBL/GenBank/DDBJ whole genome shotgun (WGS) entry which is preliminary data.</text>
</comment>
<keyword evidence="1" id="KW-0479">Metal-binding</keyword>
<name>A0A7J7KIQ3_BUGNE</name>
<evidence type="ECO:0000256" key="2">
    <source>
        <dbReference type="ARBA" id="ARBA00022771"/>
    </source>
</evidence>
<dbReference type="OrthoDB" id="10067850at2759"/>
<evidence type="ECO:0000256" key="4">
    <source>
        <dbReference type="ARBA" id="ARBA00023125"/>
    </source>
</evidence>
<gene>
    <name evidence="8" type="ORF">EB796_003092</name>
</gene>
<organism evidence="8 9">
    <name type="scientific">Bugula neritina</name>
    <name type="common">Brown bryozoan</name>
    <name type="synonym">Sertularia neritina</name>
    <dbReference type="NCBI Taxonomy" id="10212"/>
    <lineage>
        <taxon>Eukaryota</taxon>
        <taxon>Metazoa</taxon>
        <taxon>Spiralia</taxon>
        <taxon>Lophotrochozoa</taxon>
        <taxon>Bryozoa</taxon>
        <taxon>Gymnolaemata</taxon>
        <taxon>Cheilostomatida</taxon>
        <taxon>Flustrina</taxon>
        <taxon>Buguloidea</taxon>
        <taxon>Bugulidae</taxon>
        <taxon>Bugula</taxon>
    </lineage>
</organism>
<dbReference type="PROSITE" id="PS50950">
    <property type="entry name" value="ZF_THAP"/>
    <property type="match status" value="1"/>
</dbReference>
<reference evidence="8" key="1">
    <citation type="submission" date="2020-06" db="EMBL/GenBank/DDBJ databases">
        <title>Draft genome of Bugula neritina, a colonial animal packing powerful symbionts and potential medicines.</title>
        <authorList>
            <person name="Rayko M."/>
        </authorList>
    </citation>
    <scope>NUCLEOTIDE SEQUENCE [LARGE SCALE GENOMIC DNA]</scope>
    <source>
        <strain evidence="8">Kwan_BN1</strain>
    </source>
</reference>
<sequence length="187" mass="21606">MRICAFKNCHNGDYKLRKFRKNNPGQSDPFTLYPFPHKIKKQLLQWCVLINRIDEGGNLWMPNKQSRVCSIHFKEGQPTEQNPTPTLHLGYQRTKAYNVRRTKNSGFNETCEGSEQKTPSKESADLEQQNTSDSHPYSQTSSEVTELPETPTAQKKRSALSTDRRKSKIYMSEDESSHTPKKVNKTR</sequence>
<keyword evidence="4 5" id="KW-0238">DNA-binding</keyword>
<dbReference type="AlphaFoldDB" id="A0A7J7KIQ3"/>
<feature type="compositionally biased region" description="Basic and acidic residues" evidence="6">
    <location>
        <begin position="114"/>
        <end position="124"/>
    </location>
</feature>
<evidence type="ECO:0000256" key="6">
    <source>
        <dbReference type="SAM" id="MobiDB-lite"/>
    </source>
</evidence>
<keyword evidence="2 5" id="KW-0863">Zinc-finger</keyword>
<dbReference type="SUPFAM" id="SSF57716">
    <property type="entry name" value="Glucocorticoid receptor-like (DNA-binding domain)"/>
    <property type="match status" value="1"/>
</dbReference>
<evidence type="ECO:0000313" key="8">
    <source>
        <dbReference type="EMBL" id="KAF6038592.1"/>
    </source>
</evidence>
<keyword evidence="9" id="KW-1185">Reference proteome</keyword>
<dbReference type="EMBL" id="VXIV02000393">
    <property type="protein sequence ID" value="KAF6038592.1"/>
    <property type="molecule type" value="Genomic_DNA"/>
</dbReference>
<feature type="compositionally biased region" description="Polar residues" evidence="6">
    <location>
        <begin position="104"/>
        <end position="113"/>
    </location>
</feature>
<evidence type="ECO:0000259" key="7">
    <source>
        <dbReference type="PROSITE" id="PS50950"/>
    </source>
</evidence>
<dbReference type="Pfam" id="PF05485">
    <property type="entry name" value="THAP"/>
    <property type="match status" value="1"/>
</dbReference>
<proteinExistence type="predicted"/>
<dbReference type="Proteomes" id="UP000593567">
    <property type="component" value="Unassembled WGS sequence"/>
</dbReference>
<feature type="region of interest" description="Disordered" evidence="6">
    <location>
        <begin position="75"/>
        <end position="187"/>
    </location>
</feature>
<dbReference type="GO" id="GO:0008270">
    <property type="term" value="F:zinc ion binding"/>
    <property type="evidence" value="ECO:0007669"/>
    <property type="project" value="UniProtKB-KW"/>
</dbReference>
<dbReference type="GO" id="GO:0003677">
    <property type="term" value="F:DNA binding"/>
    <property type="evidence" value="ECO:0007669"/>
    <property type="project" value="UniProtKB-UniRule"/>
</dbReference>
<protein>
    <recommendedName>
        <fullName evidence="7">THAP-type domain-containing protein</fullName>
    </recommendedName>
</protein>
<evidence type="ECO:0000256" key="1">
    <source>
        <dbReference type="ARBA" id="ARBA00022723"/>
    </source>
</evidence>
<feature type="domain" description="THAP-type" evidence="7">
    <location>
        <begin position="1"/>
        <end position="88"/>
    </location>
</feature>
<evidence type="ECO:0000256" key="5">
    <source>
        <dbReference type="PROSITE-ProRule" id="PRU00309"/>
    </source>
</evidence>
<dbReference type="InterPro" id="IPR006612">
    <property type="entry name" value="THAP_Znf"/>
</dbReference>
<dbReference type="SMART" id="SM00980">
    <property type="entry name" value="THAP"/>
    <property type="match status" value="1"/>
</dbReference>
<feature type="compositionally biased region" description="Polar residues" evidence="6">
    <location>
        <begin position="126"/>
        <end position="144"/>
    </location>
</feature>
<keyword evidence="3" id="KW-0862">Zinc</keyword>
<evidence type="ECO:0000256" key="3">
    <source>
        <dbReference type="ARBA" id="ARBA00022833"/>
    </source>
</evidence>